<dbReference type="GO" id="GO:0052689">
    <property type="term" value="F:carboxylic ester hydrolase activity"/>
    <property type="evidence" value="ECO:0007669"/>
    <property type="project" value="TreeGrafter"/>
</dbReference>
<feature type="domain" description="AB hydrolase-1" evidence="3">
    <location>
        <begin position="176"/>
        <end position="409"/>
    </location>
</feature>
<proteinExistence type="predicted"/>
<dbReference type="PANTHER" id="PTHR43265">
    <property type="entry name" value="ESTERASE ESTD"/>
    <property type="match status" value="1"/>
</dbReference>
<accession>A0A370I3Q0</accession>
<feature type="region of interest" description="Disordered" evidence="1">
    <location>
        <begin position="113"/>
        <end position="148"/>
    </location>
</feature>
<evidence type="ECO:0000259" key="3">
    <source>
        <dbReference type="Pfam" id="PF00561"/>
    </source>
</evidence>
<dbReference type="Proteomes" id="UP000254869">
    <property type="component" value="Unassembled WGS sequence"/>
</dbReference>
<keyword evidence="5" id="KW-1185">Reference proteome</keyword>
<dbReference type="InterPro" id="IPR053145">
    <property type="entry name" value="AB_hydrolase_Est10"/>
</dbReference>
<feature type="chain" id="PRO_5039398675" description="AB hydrolase-1 domain-containing protein" evidence="2">
    <location>
        <begin position="20"/>
        <end position="467"/>
    </location>
</feature>
<evidence type="ECO:0000256" key="1">
    <source>
        <dbReference type="SAM" id="MobiDB-lite"/>
    </source>
</evidence>
<dbReference type="STRING" id="1210086.GCA_001613105_02203"/>
<dbReference type="EMBL" id="QQBC01000006">
    <property type="protein sequence ID" value="RDI65367.1"/>
    <property type="molecule type" value="Genomic_DNA"/>
</dbReference>
<dbReference type="InterPro" id="IPR000073">
    <property type="entry name" value="AB_hydrolase_1"/>
</dbReference>
<evidence type="ECO:0000256" key="2">
    <source>
        <dbReference type="SAM" id="SignalP"/>
    </source>
</evidence>
<keyword evidence="2" id="KW-0732">Signal</keyword>
<feature type="compositionally biased region" description="Pro residues" evidence="1">
    <location>
        <begin position="133"/>
        <end position="147"/>
    </location>
</feature>
<feature type="signal peptide" evidence="2">
    <location>
        <begin position="1"/>
        <end position="19"/>
    </location>
</feature>
<dbReference type="AlphaFoldDB" id="A0A370I3Q0"/>
<organism evidence="4 5">
    <name type="scientific">Nocardia pseudobrasiliensis</name>
    <dbReference type="NCBI Taxonomy" id="45979"/>
    <lineage>
        <taxon>Bacteria</taxon>
        <taxon>Bacillati</taxon>
        <taxon>Actinomycetota</taxon>
        <taxon>Actinomycetes</taxon>
        <taxon>Mycobacteriales</taxon>
        <taxon>Nocardiaceae</taxon>
        <taxon>Nocardia</taxon>
    </lineage>
</organism>
<dbReference type="InterPro" id="IPR029058">
    <property type="entry name" value="AB_hydrolase_fold"/>
</dbReference>
<comment type="caution">
    <text evidence="4">The sequence shown here is derived from an EMBL/GenBank/DDBJ whole genome shotgun (WGS) entry which is preliminary data.</text>
</comment>
<sequence length="467" mass="50048">MRSLRSVAVVLLLPALVSACSKAPSPAPTPTKAPAQDLVGDWNGTLALPNHALPLGITVTRDATITVTIPEQGIYDKPTIQVTTDPDNVGFTIPDIPGVPTFKGRHDRAADTLTGTFSQSGNQLPLTMNRGKVPPPPRPQEPKPPWPYKSEDVTYRSGDITIAGTLTEPNTPGPHPAVILISGSGAQDRNEELLGHKPFLLLADTLTRAGYAVLRTDDRGVGGTGGKLDSADYRDLSNDVVSGTTFLRTRTDIDRNRIGLLGHSEGGYLGPLVASRPDSGVAFVIMMAGPAASGSDVLLEQNKLLLTAQGASPEELRKQTEFVSTLATLIRTGDMEQVRRYLLDHNASIPANEQATPAQIDFYTSPYWASFISYDPAPALQALRMPVLAFYGSKDLQVPAAQSEPLARRDLAADPDADIHVFDGLNHLMQPAGSGLPAEYPTIETTMAPEVLDYITAWLTKRFPPGR</sequence>
<evidence type="ECO:0000313" key="4">
    <source>
        <dbReference type="EMBL" id="RDI65367.1"/>
    </source>
</evidence>
<dbReference type="SUPFAM" id="SSF53474">
    <property type="entry name" value="alpha/beta-Hydrolases"/>
    <property type="match status" value="1"/>
</dbReference>
<dbReference type="Pfam" id="PF00561">
    <property type="entry name" value="Abhydrolase_1"/>
    <property type="match status" value="1"/>
</dbReference>
<gene>
    <name evidence="4" type="ORF">DFR76_106237</name>
</gene>
<reference evidence="4 5" key="1">
    <citation type="submission" date="2018-07" db="EMBL/GenBank/DDBJ databases">
        <title>Genomic Encyclopedia of Type Strains, Phase IV (KMG-IV): sequencing the most valuable type-strain genomes for metagenomic binning, comparative biology and taxonomic classification.</title>
        <authorList>
            <person name="Goeker M."/>
        </authorList>
    </citation>
    <scope>NUCLEOTIDE SEQUENCE [LARGE SCALE GENOMIC DNA]</scope>
    <source>
        <strain evidence="4 5">DSM 44290</strain>
    </source>
</reference>
<dbReference type="PANTHER" id="PTHR43265:SF1">
    <property type="entry name" value="ESTERASE ESTD"/>
    <property type="match status" value="1"/>
</dbReference>
<dbReference type="PROSITE" id="PS51257">
    <property type="entry name" value="PROKAR_LIPOPROTEIN"/>
    <property type="match status" value="1"/>
</dbReference>
<dbReference type="Gene3D" id="3.40.50.1820">
    <property type="entry name" value="alpha/beta hydrolase"/>
    <property type="match status" value="1"/>
</dbReference>
<name>A0A370I3Q0_9NOCA</name>
<protein>
    <recommendedName>
        <fullName evidence="3">AB hydrolase-1 domain-containing protein</fullName>
    </recommendedName>
</protein>
<evidence type="ECO:0000313" key="5">
    <source>
        <dbReference type="Proteomes" id="UP000254869"/>
    </source>
</evidence>
<feature type="compositionally biased region" description="Polar residues" evidence="1">
    <location>
        <begin position="113"/>
        <end position="126"/>
    </location>
</feature>